<dbReference type="GO" id="GO:0008841">
    <property type="term" value="F:dihydrofolate synthase activity"/>
    <property type="evidence" value="ECO:0007669"/>
    <property type="project" value="UniProtKB-EC"/>
</dbReference>
<comment type="catalytic activity">
    <reaction evidence="17">
        <text>7,8-dihydropteroate + L-glutamate + ATP = 7,8-dihydrofolate + ADP + phosphate + H(+)</text>
        <dbReference type="Rhea" id="RHEA:23584"/>
        <dbReference type="ChEBI" id="CHEBI:15378"/>
        <dbReference type="ChEBI" id="CHEBI:17839"/>
        <dbReference type="ChEBI" id="CHEBI:29985"/>
        <dbReference type="ChEBI" id="CHEBI:30616"/>
        <dbReference type="ChEBI" id="CHEBI:43474"/>
        <dbReference type="ChEBI" id="CHEBI:57451"/>
        <dbReference type="ChEBI" id="CHEBI:456216"/>
        <dbReference type="EC" id="6.3.2.12"/>
    </reaction>
</comment>
<dbReference type="Proteomes" id="UP000199092">
    <property type="component" value="Chromosome I"/>
</dbReference>
<keyword evidence="9" id="KW-0436">Ligase</keyword>
<dbReference type="GO" id="GO:0046656">
    <property type="term" value="P:folic acid biosynthetic process"/>
    <property type="evidence" value="ECO:0007669"/>
    <property type="project" value="UniProtKB-KW"/>
</dbReference>
<evidence type="ECO:0000256" key="1">
    <source>
        <dbReference type="ARBA" id="ARBA00001946"/>
    </source>
</evidence>
<dbReference type="InterPro" id="IPR013221">
    <property type="entry name" value="Mur_ligase_cen"/>
</dbReference>
<evidence type="ECO:0000256" key="17">
    <source>
        <dbReference type="ARBA" id="ARBA00049161"/>
    </source>
</evidence>
<keyword evidence="10" id="KW-0479">Metal-binding</keyword>
<dbReference type="InterPro" id="IPR036565">
    <property type="entry name" value="Mur-like_cat_sf"/>
</dbReference>
<dbReference type="PROSITE" id="PS01011">
    <property type="entry name" value="FOLYLPOLYGLU_SYNT_1"/>
    <property type="match status" value="1"/>
</dbReference>
<evidence type="ECO:0000256" key="11">
    <source>
        <dbReference type="ARBA" id="ARBA00022741"/>
    </source>
</evidence>
<dbReference type="Pfam" id="PF08245">
    <property type="entry name" value="Mur_ligase_M"/>
    <property type="match status" value="1"/>
</dbReference>
<evidence type="ECO:0000256" key="7">
    <source>
        <dbReference type="ARBA" id="ARBA00013025"/>
    </source>
</evidence>
<evidence type="ECO:0000256" key="2">
    <source>
        <dbReference type="ARBA" id="ARBA00004799"/>
    </source>
</evidence>
<evidence type="ECO:0000256" key="13">
    <source>
        <dbReference type="ARBA" id="ARBA00022842"/>
    </source>
</evidence>
<feature type="region of interest" description="Disordered" evidence="18">
    <location>
        <begin position="448"/>
        <end position="490"/>
    </location>
</feature>
<sequence length="490" mass="50881">MSMPQNAAPQTHAEIVAALTRRWPEHRVAPSLGRVQALTGLLGDPQHAFRVIHVTGTNGKGSTTAMIESLLRATGLRTGRFTSPHVTAVNERIAIDGEAISDERFDAVWREIEPLVALVDEQLLDGVPMTFFEIITCMAFAAFADAPVDVAVIEVGLGGTWDATNVADGDVAVITPIDLDHTRLLGETVTEIATEKAGIIKPGAQAILAGQSPDAAAVLLARCAEVGALAQREGLDFGVLGRQLAVGGQVVRLNGAEGPVDDVFLPLHGAHQAANAAQALAAVEAFLGLKAVNPDVVREGFAQVVVPGRLEVVRRGPAVVLDAAHNPHGARATAAALTEAFGFNPLVGVIAVMADKDVRGLLEVFEEVMNEVVVTTVASTSRGMPADELGEVAAEVFGAERVTVAPRLDDALEVALGRAEGEGAGTPGVVVTGSVVLVGEARALLVTDAPPTVPTPASDLDDDWDDTAEDDEDDEGVDPYDGFLPGAGSR</sequence>
<dbReference type="InterPro" id="IPR001645">
    <property type="entry name" value="Folylpolyglutamate_synth"/>
</dbReference>
<evidence type="ECO:0000256" key="18">
    <source>
        <dbReference type="SAM" id="MobiDB-lite"/>
    </source>
</evidence>
<feature type="domain" description="Mur ligase central" evidence="20">
    <location>
        <begin position="54"/>
        <end position="283"/>
    </location>
</feature>
<evidence type="ECO:0000256" key="8">
    <source>
        <dbReference type="ARBA" id="ARBA00019357"/>
    </source>
</evidence>
<keyword evidence="13" id="KW-0460">Magnesium</keyword>
<dbReference type="InterPro" id="IPR004101">
    <property type="entry name" value="Mur_ligase_C"/>
</dbReference>
<evidence type="ECO:0000256" key="4">
    <source>
        <dbReference type="ARBA" id="ARBA00008276"/>
    </source>
</evidence>
<dbReference type="GO" id="GO:0004326">
    <property type="term" value="F:tetrahydrofolylpolyglutamate synthase activity"/>
    <property type="evidence" value="ECO:0007669"/>
    <property type="project" value="UniProtKB-EC"/>
</dbReference>
<dbReference type="SUPFAM" id="SSF53244">
    <property type="entry name" value="MurD-like peptide ligases, peptide-binding domain"/>
    <property type="match status" value="1"/>
</dbReference>
<reference evidence="21 22" key="1">
    <citation type="submission" date="2016-10" db="EMBL/GenBank/DDBJ databases">
        <authorList>
            <person name="de Groot N.N."/>
        </authorList>
    </citation>
    <scope>NUCLEOTIDE SEQUENCE [LARGE SCALE GENOMIC DNA]</scope>
    <source>
        <strain evidence="21 22">DSM 21741</strain>
    </source>
</reference>
<feature type="domain" description="Mur ligase C-terminal" evidence="19">
    <location>
        <begin position="308"/>
        <end position="433"/>
    </location>
</feature>
<keyword evidence="14" id="KW-0289">Folate biosynthesis</keyword>
<dbReference type="EC" id="6.3.2.12" evidence="6"/>
<evidence type="ECO:0000256" key="3">
    <source>
        <dbReference type="ARBA" id="ARBA00005150"/>
    </source>
</evidence>
<accession>A0A1H1XUT0</accession>
<dbReference type="GO" id="GO:0005524">
    <property type="term" value="F:ATP binding"/>
    <property type="evidence" value="ECO:0007669"/>
    <property type="project" value="UniProtKB-KW"/>
</dbReference>
<name>A0A1H1XUT0_9ACTN</name>
<feature type="compositionally biased region" description="Acidic residues" evidence="18">
    <location>
        <begin position="459"/>
        <end position="478"/>
    </location>
</feature>
<dbReference type="FunFam" id="3.40.1190.10:FF:000004">
    <property type="entry name" value="Dihydrofolate synthase/folylpolyglutamate synthase"/>
    <property type="match status" value="1"/>
</dbReference>
<dbReference type="InterPro" id="IPR036615">
    <property type="entry name" value="Mur_ligase_C_dom_sf"/>
</dbReference>
<evidence type="ECO:0000256" key="16">
    <source>
        <dbReference type="ARBA" id="ARBA00047493"/>
    </source>
</evidence>
<evidence type="ECO:0000313" key="22">
    <source>
        <dbReference type="Proteomes" id="UP000199092"/>
    </source>
</evidence>
<comment type="subunit">
    <text evidence="5">Monomer.</text>
</comment>
<evidence type="ECO:0000256" key="6">
    <source>
        <dbReference type="ARBA" id="ARBA00013023"/>
    </source>
</evidence>
<dbReference type="NCBIfam" id="TIGR01499">
    <property type="entry name" value="folC"/>
    <property type="match status" value="1"/>
</dbReference>
<dbReference type="InterPro" id="IPR018109">
    <property type="entry name" value="Folylpolyglutamate_synth_CS"/>
</dbReference>
<proteinExistence type="inferred from homology"/>
<dbReference type="Pfam" id="PF02875">
    <property type="entry name" value="Mur_ligase_C"/>
    <property type="match status" value="1"/>
</dbReference>
<evidence type="ECO:0000259" key="20">
    <source>
        <dbReference type="Pfam" id="PF08245"/>
    </source>
</evidence>
<keyword evidence="11" id="KW-0547">Nucleotide-binding</keyword>
<evidence type="ECO:0000313" key="21">
    <source>
        <dbReference type="EMBL" id="SDT12791.1"/>
    </source>
</evidence>
<dbReference type="Gene3D" id="3.40.1190.10">
    <property type="entry name" value="Mur-like, catalytic domain"/>
    <property type="match status" value="1"/>
</dbReference>
<evidence type="ECO:0000256" key="9">
    <source>
        <dbReference type="ARBA" id="ARBA00022598"/>
    </source>
</evidence>
<comment type="similarity">
    <text evidence="4">Belongs to the folylpolyglutamate synthase family.</text>
</comment>
<dbReference type="Gene3D" id="3.90.190.20">
    <property type="entry name" value="Mur ligase, C-terminal domain"/>
    <property type="match status" value="1"/>
</dbReference>
<evidence type="ECO:0000256" key="14">
    <source>
        <dbReference type="ARBA" id="ARBA00022909"/>
    </source>
</evidence>
<dbReference type="EC" id="6.3.2.17" evidence="7"/>
<dbReference type="GO" id="GO:0005737">
    <property type="term" value="C:cytoplasm"/>
    <property type="evidence" value="ECO:0007669"/>
    <property type="project" value="TreeGrafter"/>
</dbReference>
<keyword evidence="12" id="KW-0067">ATP-binding</keyword>
<comment type="pathway">
    <text evidence="2">Cofactor biosynthesis; tetrahydrofolate biosynthesis; 7,8-dihydrofolate from 2-amino-4-hydroxy-6-hydroxymethyl-7,8-dihydropteridine diphosphate and 4-aminobenzoate: step 2/2.</text>
</comment>
<dbReference type="PANTHER" id="PTHR11136:SF0">
    <property type="entry name" value="DIHYDROFOLATE SYNTHETASE-RELATED"/>
    <property type="match status" value="1"/>
</dbReference>
<gene>
    <name evidence="21" type="ORF">SAMN04488543_3103</name>
</gene>
<keyword evidence="22" id="KW-1185">Reference proteome</keyword>
<organism evidence="21 22">
    <name type="scientific">Friedmanniella luteola</name>
    <dbReference type="NCBI Taxonomy" id="546871"/>
    <lineage>
        <taxon>Bacteria</taxon>
        <taxon>Bacillati</taxon>
        <taxon>Actinomycetota</taxon>
        <taxon>Actinomycetes</taxon>
        <taxon>Propionibacteriales</taxon>
        <taxon>Nocardioidaceae</taxon>
        <taxon>Friedmanniella</taxon>
    </lineage>
</organism>
<evidence type="ECO:0000256" key="15">
    <source>
        <dbReference type="ARBA" id="ARBA00030592"/>
    </source>
</evidence>
<protein>
    <recommendedName>
        <fullName evidence="8">Dihydrofolate synthase/folylpolyglutamate synthase</fullName>
        <ecNumber evidence="6">6.3.2.12</ecNumber>
        <ecNumber evidence="7">6.3.2.17</ecNumber>
    </recommendedName>
    <alternativeName>
        <fullName evidence="15">Tetrahydrofolylpolyglutamate synthase</fullName>
    </alternativeName>
</protein>
<dbReference type="AlphaFoldDB" id="A0A1H1XUT0"/>
<dbReference type="EMBL" id="LT629749">
    <property type="protein sequence ID" value="SDT12791.1"/>
    <property type="molecule type" value="Genomic_DNA"/>
</dbReference>
<evidence type="ECO:0000259" key="19">
    <source>
        <dbReference type="Pfam" id="PF02875"/>
    </source>
</evidence>
<dbReference type="PANTHER" id="PTHR11136">
    <property type="entry name" value="FOLYLPOLYGLUTAMATE SYNTHASE-RELATED"/>
    <property type="match status" value="1"/>
</dbReference>
<dbReference type="OrthoDB" id="9809356at2"/>
<evidence type="ECO:0000256" key="10">
    <source>
        <dbReference type="ARBA" id="ARBA00022723"/>
    </source>
</evidence>
<comment type="cofactor">
    <cofactor evidence="1">
        <name>Mg(2+)</name>
        <dbReference type="ChEBI" id="CHEBI:18420"/>
    </cofactor>
</comment>
<comment type="catalytic activity">
    <reaction evidence="16">
        <text>(6S)-5,6,7,8-tetrahydrofolyl-(gamma-L-Glu)(n) + L-glutamate + ATP = (6S)-5,6,7,8-tetrahydrofolyl-(gamma-L-Glu)(n+1) + ADP + phosphate + H(+)</text>
        <dbReference type="Rhea" id="RHEA:10580"/>
        <dbReference type="Rhea" id="RHEA-COMP:14738"/>
        <dbReference type="Rhea" id="RHEA-COMP:14740"/>
        <dbReference type="ChEBI" id="CHEBI:15378"/>
        <dbReference type="ChEBI" id="CHEBI:29985"/>
        <dbReference type="ChEBI" id="CHEBI:30616"/>
        <dbReference type="ChEBI" id="CHEBI:43474"/>
        <dbReference type="ChEBI" id="CHEBI:141005"/>
        <dbReference type="ChEBI" id="CHEBI:456216"/>
        <dbReference type="EC" id="6.3.2.17"/>
    </reaction>
</comment>
<evidence type="ECO:0000256" key="12">
    <source>
        <dbReference type="ARBA" id="ARBA00022840"/>
    </source>
</evidence>
<dbReference type="STRING" id="546871.SAMN04488543_3103"/>
<dbReference type="GO" id="GO:0046872">
    <property type="term" value="F:metal ion binding"/>
    <property type="evidence" value="ECO:0007669"/>
    <property type="project" value="UniProtKB-KW"/>
</dbReference>
<evidence type="ECO:0000256" key="5">
    <source>
        <dbReference type="ARBA" id="ARBA00011245"/>
    </source>
</evidence>
<dbReference type="RefSeq" id="WP_091413950.1">
    <property type="nucleotide sequence ID" value="NZ_LT629749.1"/>
</dbReference>
<comment type="pathway">
    <text evidence="3">Cofactor biosynthesis; tetrahydrofolylpolyglutamate biosynthesis.</text>
</comment>
<dbReference type="SUPFAM" id="SSF53623">
    <property type="entry name" value="MurD-like peptide ligases, catalytic domain"/>
    <property type="match status" value="1"/>
</dbReference>